<protein>
    <submittedName>
        <fullName evidence="1">Uncharacterized protein</fullName>
    </submittedName>
</protein>
<name>A0A0A9GKE3_ARUDO</name>
<dbReference type="EMBL" id="GBRH01174880">
    <property type="protein sequence ID" value="JAE23016.1"/>
    <property type="molecule type" value="Transcribed_RNA"/>
</dbReference>
<evidence type="ECO:0000313" key="1">
    <source>
        <dbReference type="EMBL" id="JAE23016.1"/>
    </source>
</evidence>
<organism evidence="1">
    <name type="scientific">Arundo donax</name>
    <name type="common">Giant reed</name>
    <name type="synonym">Donax arundinaceus</name>
    <dbReference type="NCBI Taxonomy" id="35708"/>
    <lineage>
        <taxon>Eukaryota</taxon>
        <taxon>Viridiplantae</taxon>
        <taxon>Streptophyta</taxon>
        <taxon>Embryophyta</taxon>
        <taxon>Tracheophyta</taxon>
        <taxon>Spermatophyta</taxon>
        <taxon>Magnoliopsida</taxon>
        <taxon>Liliopsida</taxon>
        <taxon>Poales</taxon>
        <taxon>Poaceae</taxon>
        <taxon>PACMAD clade</taxon>
        <taxon>Arundinoideae</taxon>
        <taxon>Arundineae</taxon>
        <taxon>Arundo</taxon>
    </lineage>
</organism>
<sequence length="41" mass="5071">MSIFLHIMQKQQSTQFSYLENQVYSFKKPNKLIIFHTTMRY</sequence>
<dbReference type="AlphaFoldDB" id="A0A0A9GKE3"/>
<reference evidence="1" key="1">
    <citation type="submission" date="2014-09" db="EMBL/GenBank/DDBJ databases">
        <authorList>
            <person name="Magalhaes I.L.F."/>
            <person name="Oliveira U."/>
            <person name="Santos F.R."/>
            <person name="Vidigal T.H.D.A."/>
            <person name="Brescovit A.D."/>
            <person name="Santos A.J."/>
        </authorList>
    </citation>
    <scope>NUCLEOTIDE SEQUENCE</scope>
    <source>
        <tissue evidence="1">Shoot tissue taken approximately 20 cm above the soil surface</tissue>
    </source>
</reference>
<accession>A0A0A9GKE3</accession>
<reference evidence="1" key="2">
    <citation type="journal article" date="2015" name="Data Brief">
        <title>Shoot transcriptome of the giant reed, Arundo donax.</title>
        <authorList>
            <person name="Barrero R.A."/>
            <person name="Guerrero F.D."/>
            <person name="Moolhuijzen P."/>
            <person name="Goolsby J.A."/>
            <person name="Tidwell J."/>
            <person name="Bellgard S.E."/>
            <person name="Bellgard M.I."/>
        </authorList>
    </citation>
    <scope>NUCLEOTIDE SEQUENCE</scope>
    <source>
        <tissue evidence="1">Shoot tissue taken approximately 20 cm above the soil surface</tissue>
    </source>
</reference>
<proteinExistence type="predicted"/>
<dbReference type="EMBL" id="GBRH01178748">
    <property type="protein sequence ID" value="JAE19148.1"/>
    <property type="molecule type" value="Transcribed_RNA"/>
</dbReference>